<keyword evidence="9 11" id="KW-0472">Membrane</keyword>
<dbReference type="InterPro" id="IPR039426">
    <property type="entry name" value="TonB-dep_rcpt-like"/>
</dbReference>
<evidence type="ECO:0000256" key="4">
    <source>
        <dbReference type="ARBA" id="ARBA00022496"/>
    </source>
</evidence>
<evidence type="ECO:0000256" key="12">
    <source>
        <dbReference type="RuleBase" id="RU003357"/>
    </source>
</evidence>
<evidence type="ECO:0000256" key="10">
    <source>
        <dbReference type="ARBA" id="ARBA00023237"/>
    </source>
</evidence>
<evidence type="ECO:0000256" key="11">
    <source>
        <dbReference type="PROSITE-ProRule" id="PRU01360"/>
    </source>
</evidence>
<evidence type="ECO:0000256" key="13">
    <source>
        <dbReference type="SAM" id="MobiDB-lite"/>
    </source>
</evidence>
<keyword evidence="17" id="KW-1185">Reference proteome</keyword>
<dbReference type="PROSITE" id="PS52016">
    <property type="entry name" value="TONB_DEPENDENT_REC_3"/>
    <property type="match status" value="1"/>
</dbReference>
<comment type="similarity">
    <text evidence="11 12">Belongs to the TonB-dependent receptor family.</text>
</comment>
<feature type="region of interest" description="Disordered" evidence="13">
    <location>
        <begin position="38"/>
        <end position="70"/>
    </location>
</feature>
<evidence type="ECO:0000256" key="6">
    <source>
        <dbReference type="ARBA" id="ARBA00023004"/>
    </source>
</evidence>
<protein>
    <submittedName>
        <fullName evidence="16">TonB-dependent receptor</fullName>
    </submittedName>
</protein>
<dbReference type="GO" id="GO:0009279">
    <property type="term" value="C:cell outer membrane"/>
    <property type="evidence" value="ECO:0007669"/>
    <property type="project" value="UniProtKB-SubCell"/>
</dbReference>
<evidence type="ECO:0000256" key="2">
    <source>
        <dbReference type="ARBA" id="ARBA00022448"/>
    </source>
</evidence>
<evidence type="ECO:0000256" key="1">
    <source>
        <dbReference type="ARBA" id="ARBA00004571"/>
    </source>
</evidence>
<feature type="domain" description="TonB-dependent receptor plug" evidence="15">
    <location>
        <begin position="88"/>
        <end position="194"/>
    </location>
</feature>
<dbReference type="Pfam" id="PF07715">
    <property type="entry name" value="Plug"/>
    <property type="match status" value="1"/>
</dbReference>
<keyword evidence="10 11" id="KW-0998">Cell outer membrane</keyword>
<evidence type="ECO:0000256" key="9">
    <source>
        <dbReference type="ARBA" id="ARBA00023136"/>
    </source>
</evidence>
<evidence type="ECO:0000259" key="15">
    <source>
        <dbReference type="Pfam" id="PF07715"/>
    </source>
</evidence>
<dbReference type="OrthoDB" id="7455607at2"/>
<evidence type="ECO:0000256" key="7">
    <source>
        <dbReference type="ARBA" id="ARBA00023065"/>
    </source>
</evidence>
<dbReference type="EMBL" id="BJVA01000014">
    <property type="protein sequence ID" value="GEK96942.1"/>
    <property type="molecule type" value="Genomic_DNA"/>
</dbReference>
<evidence type="ECO:0000313" key="16">
    <source>
        <dbReference type="EMBL" id="GEK96942.1"/>
    </source>
</evidence>
<dbReference type="GO" id="GO:0006826">
    <property type="term" value="P:iron ion transport"/>
    <property type="evidence" value="ECO:0007669"/>
    <property type="project" value="UniProtKB-KW"/>
</dbReference>
<evidence type="ECO:0000256" key="3">
    <source>
        <dbReference type="ARBA" id="ARBA00022452"/>
    </source>
</evidence>
<reference evidence="16 17" key="1">
    <citation type="submission" date="2019-07" db="EMBL/GenBank/DDBJ databases">
        <title>Whole genome shotgun sequence of Gluconobacter kanchanaburiensis NBRC 103587.</title>
        <authorList>
            <person name="Hosoyama A."/>
            <person name="Uohara A."/>
            <person name="Ohji S."/>
            <person name="Ichikawa N."/>
        </authorList>
    </citation>
    <scope>NUCLEOTIDE SEQUENCE [LARGE SCALE GENOMIC DNA]</scope>
    <source>
        <strain evidence="16 17">NBRC 103587</strain>
    </source>
</reference>
<keyword evidence="2 11" id="KW-0813">Transport</keyword>
<evidence type="ECO:0000256" key="5">
    <source>
        <dbReference type="ARBA" id="ARBA00022692"/>
    </source>
</evidence>
<gene>
    <name evidence="16" type="primary">fyuA</name>
    <name evidence="16" type="ORF">GKA01_21390</name>
</gene>
<feature type="domain" description="TonB-dependent receptor-like beta-barrel" evidence="14">
    <location>
        <begin position="299"/>
        <end position="747"/>
    </location>
</feature>
<keyword evidence="4" id="KW-0410">Iron transport</keyword>
<evidence type="ECO:0000259" key="14">
    <source>
        <dbReference type="Pfam" id="PF00593"/>
    </source>
</evidence>
<keyword evidence="16" id="KW-0675">Receptor</keyword>
<dbReference type="Proteomes" id="UP000321079">
    <property type="component" value="Unassembled WGS sequence"/>
</dbReference>
<evidence type="ECO:0000256" key="8">
    <source>
        <dbReference type="ARBA" id="ARBA00023077"/>
    </source>
</evidence>
<keyword evidence="5 11" id="KW-0812">Transmembrane</keyword>
<evidence type="ECO:0000313" key="17">
    <source>
        <dbReference type="Proteomes" id="UP000321079"/>
    </source>
</evidence>
<keyword evidence="3 11" id="KW-1134">Transmembrane beta strand</keyword>
<keyword evidence="6" id="KW-0408">Iron</keyword>
<dbReference type="SUPFAM" id="SSF56935">
    <property type="entry name" value="Porins"/>
    <property type="match status" value="1"/>
</dbReference>
<comment type="caution">
    <text evidence="16">The sequence shown here is derived from an EMBL/GenBank/DDBJ whole genome shotgun (WGS) entry which is preliminary data.</text>
</comment>
<dbReference type="Pfam" id="PF00593">
    <property type="entry name" value="TonB_dep_Rec_b-barrel"/>
    <property type="match status" value="1"/>
</dbReference>
<dbReference type="Gene3D" id="2.40.170.20">
    <property type="entry name" value="TonB-dependent receptor, beta-barrel domain"/>
    <property type="match status" value="1"/>
</dbReference>
<dbReference type="InterPro" id="IPR036942">
    <property type="entry name" value="Beta-barrel_TonB_sf"/>
</dbReference>
<dbReference type="RefSeq" id="WP_146862660.1">
    <property type="nucleotide sequence ID" value="NZ_BARK01000003.1"/>
</dbReference>
<organism evidence="16 17">
    <name type="scientific">Gluconobacter kanchanaburiensis NBRC 103587</name>
    <dbReference type="NCBI Taxonomy" id="1307948"/>
    <lineage>
        <taxon>Bacteria</taxon>
        <taxon>Pseudomonadati</taxon>
        <taxon>Pseudomonadota</taxon>
        <taxon>Alphaproteobacteria</taxon>
        <taxon>Acetobacterales</taxon>
        <taxon>Acetobacteraceae</taxon>
        <taxon>Gluconobacter</taxon>
    </lineage>
</organism>
<dbReference type="PANTHER" id="PTHR32552:SF81">
    <property type="entry name" value="TONB-DEPENDENT OUTER MEMBRANE RECEPTOR"/>
    <property type="match status" value="1"/>
</dbReference>
<proteinExistence type="inferred from homology"/>
<dbReference type="InterPro" id="IPR000531">
    <property type="entry name" value="Beta-barrel_TonB"/>
</dbReference>
<comment type="subcellular location">
    <subcellularLocation>
        <location evidence="1 11">Cell outer membrane</location>
        <topology evidence="1 11">Multi-pass membrane protein</topology>
    </subcellularLocation>
</comment>
<accession>A0A511BAY7</accession>
<dbReference type="InterPro" id="IPR012910">
    <property type="entry name" value="Plug_dom"/>
</dbReference>
<name>A0A511BAY7_9PROT</name>
<dbReference type="PANTHER" id="PTHR32552">
    <property type="entry name" value="FERRICHROME IRON RECEPTOR-RELATED"/>
    <property type="match status" value="1"/>
</dbReference>
<keyword evidence="8 12" id="KW-0798">TonB box</keyword>
<dbReference type="AlphaFoldDB" id="A0A511BAY7"/>
<sequence length="781" mass="87001">MVLRALSRTYKLTTALAFGTVSTTLFPAEAAQRHSVHPLRHASAKGATNTTAAARHRNAGHATSRAATDTETIRVSVRRLPTRFNTEQHVGSSTTMISSETLQQRAVITTTDIQKLAPNLQIESQYGSSALNFHLRGVGFNDLTMNNTPSVMPYIDGVAYSISSMTSGPLFDIDSIGVDPGPSGFTHGQTTTGGEVRITTKAPEKQFHAGISEDFASYNRSKTDAFVTGSITHNLQYRLAAELLEDGGYYRNRDTGQSLGNQHTGAIRGKLAWQPDENTDVNLTGYWSLNRSEAPGFRINNNLSAYAGQYGRDLGYYQTGWDIKPAFAKLIGYHDTKPDFNDLNWGFHLAMAHRFRFGQLDVSSAYDAVQLHEYQDQDGMLYATADNYRTQVANSFTQEVSLHNLKDSPSRFTWDAGLYYNRVMQKQNNYYDFTDYALRGYLSETSFSSPQETFNQYVTLGYKVLKNLRFVGSIAHESDSRQLVDLTTIHVGHNDLNFGTHGALANQFTGKIGVEYQATPTSLFYADIRKGMKPGGFTANNTVVAQQAQPIKPETILAYEIGTKNDFFSHRLRLNAAAFYYDYRDQQVLGNIVVPSYGSVGSYVSVPRSTIWGVEGSMEAHPTRDLTLTQVVGYQRGVYDQFHSINATQVNAYYAKTGIWQAFYSDYHGVDSGIPKISMNGSAIYTFHVLPRYHVLFDVDYSYRGAEGLIPGNPPYRTVPAYFLLNSFLTFEPNSKKWSATIYSTNLANRKYDLTRSQATNVQTAISGPPRFIGGRVNYNF</sequence>
<keyword evidence="7" id="KW-0406">Ion transport</keyword>